<feature type="compositionally biased region" description="Polar residues" evidence="1">
    <location>
        <begin position="29"/>
        <end position="41"/>
    </location>
</feature>
<evidence type="ECO:0000256" key="1">
    <source>
        <dbReference type="SAM" id="MobiDB-lite"/>
    </source>
</evidence>
<protein>
    <submittedName>
        <fullName evidence="3">Predicted membrane protein</fullName>
    </submittedName>
</protein>
<organism evidence="3 4">
    <name type="scientific">Corynebacterium minutissimum</name>
    <dbReference type="NCBI Taxonomy" id="38301"/>
    <lineage>
        <taxon>Bacteria</taxon>
        <taxon>Bacillati</taxon>
        <taxon>Actinomycetota</taxon>
        <taxon>Actinomycetes</taxon>
        <taxon>Mycobacteriales</taxon>
        <taxon>Corynebacteriaceae</taxon>
        <taxon>Corynebacterium</taxon>
    </lineage>
</organism>
<dbReference type="EMBL" id="UFXP01000001">
    <property type="protein sequence ID" value="STC77603.1"/>
    <property type="molecule type" value="Genomic_DNA"/>
</dbReference>
<sequence>MNHESSDGTQRHGKDPHVSIRKSELSRQPGASSQPDPQNSRISEDSINDPQTNSDSLPGLGRVQIGQDPFAVFTHEGPTPLPAIIKQHNDISPGSGDRIMDDAHEDMVLDRKLTESSFLYAIYESKVRLWTAVGLIVAAFVSIPLFLFLLEPPESIVGCGMAGLAASAPLINTLLSSRGKRDTLEQGLQGAHQ</sequence>
<reference evidence="3 4" key="1">
    <citation type="submission" date="2018-06" db="EMBL/GenBank/DDBJ databases">
        <authorList>
            <consortium name="Pathogen Informatics"/>
            <person name="Doyle S."/>
        </authorList>
    </citation>
    <scope>NUCLEOTIDE SEQUENCE [LARGE SCALE GENOMIC DNA]</scope>
    <source>
        <strain evidence="3 4">NCTC10289</strain>
    </source>
</reference>
<evidence type="ECO:0000313" key="4">
    <source>
        <dbReference type="Proteomes" id="UP000254287"/>
    </source>
</evidence>
<keyword evidence="2" id="KW-0812">Transmembrane</keyword>
<accession>A0A376CXK7</accession>
<feature type="transmembrane region" description="Helical" evidence="2">
    <location>
        <begin position="155"/>
        <end position="175"/>
    </location>
</feature>
<dbReference type="AlphaFoldDB" id="A0A376CXK7"/>
<evidence type="ECO:0000256" key="2">
    <source>
        <dbReference type="SAM" id="Phobius"/>
    </source>
</evidence>
<feature type="region of interest" description="Disordered" evidence="1">
    <location>
        <begin position="1"/>
        <end position="61"/>
    </location>
</feature>
<feature type="compositionally biased region" description="Basic and acidic residues" evidence="1">
    <location>
        <begin position="1"/>
        <end position="25"/>
    </location>
</feature>
<dbReference type="Proteomes" id="UP000254287">
    <property type="component" value="Unassembled WGS sequence"/>
</dbReference>
<name>A0A376CXK7_9CORY</name>
<feature type="transmembrane region" description="Helical" evidence="2">
    <location>
        <begin position="129"/>
        <end position="149"/>
    </location>
</feature>
<dbReference type="RefSeq" id="WP_181815364.1">
    <property type="nucleotide sequence ID" value="NZ_CP069533.1"/>
</dbReference>
<proteinExistence type="predicted"/>
<gene>
    <name evidence="3" type="ORF">NCTC10289_01306</name>
</gene>
<keyword evidence="2" id="KW-0472">Membrane</keyword>
<evidence type="ECO:0000313" key="3">
    <source>
        <dbReference type="EMBL" id="STC77603.1"/>
    </source>
</evidence>
<keyword evidence="2" id="KW-1133">Transmembrane helix</keyword>